<dbReference type="Gene3D" id="3.40.50.11610">
    <property type="entry name" value="Multifunctional 2-oxoglutarate metabolism enzyme, C-terminal domain"/>
    <property type="match status" value="1"/>
</dbReference>
<dbReference type="GO" id="GO:0006099">
    <property type="term" value="P:tricarboxylic acid cycle"/>
    <property type="evidence" value="ECO:0007669"/>
    <property type="project" value="TreeGrafter"/>
</dbReference>
<dbReference type="PANTHER" id="PTHR23152:SF4">
    <property type="entry name" value="2-OXOADIPATE DEHYDROGENASE COMPLEX COMPONENT E1"/>
    <property type="match status" value="1"/>
</dbReference>
<evidence type="ECO:0000313" key="8">
    <source>
        <dbReference type="EMBL" id="PYE47735.1"/>
    </source>
</evidence>
<dbReference type="GO" id="GO:0005829">
    <property type="term" value="C:cytosol"/>
    <property type="evidence" value="ECO:0007669"/>
    <property type="project" value="TreeGrafter"/>
</dbReference>
<dbReference type="Gene3D" id="1.10.287.1150">
    <property type="entry name" value="TPP helical domain"/>
    <property type="match status" value="1"/>
</dbReference>
<comment type="similarity">
    <text evidence="6">Belongs to the alpha-ketoglutarate dehydrogenase family.</text>
</comment>
<gene>
    <name evidence="6" type="primary">odhA</name>
    <name evidence="8" type="ORF">DFQ00_11134</name>
    <name evidence="9" type="ORF">HUB98_25055</name>
</gene>
<comment type="catalytic activity">
    <reaction evidence="5 6">
        <text>N(6)-[(R)-lipoyl]-L-lysyl-[protein] + 2-oxoglutarate + H(+) = N(6)-[(R)-S(8)-succinyldihydrolipoyl]-L-lysyl-[protein] + CO2</text>
        <dbReference type="Rhea" id="RHEA:12188"/>
        <dbReference type="Rhea" id="RHEA-COMP:10474"/>
        <dbReference type="Rhea" id="RHEA-COMP:20092"/>
        <dbReference type="ChEBI" id="CHEBI:15378"/>
        <dbReference type="ChEBI" id="CHEBI:16526"/>
        <dbReference type="ChEBI" id="CHEBI:16810"/>
        <dbReference type="ChEBI" id="CHEBI:83099"/>
        <dbReference type="ChEBI" id="CHEBI:83120"/>
        <dbReference type="EC" id="1.2.4.2"/>
    </reaction>
</comment>
<accession>A0A2V4V606</accession>
<dbReference type="Pfam" id="PF16870">
    <property type="entry name" value="OxoGdeHyase_C"/>
    <property type="match status" value="1"/>
</dbReference>
<reference evidence="8 10" key="1">
    <citation type="submission" date="2018-06" db="EMBL/GenBank/DDBJ databases">
        <title>Genomic Encyclopedia of Type Strains, Phase III (KMG-III): the genomes of soil and plant-associated and newly described type strains.</title>
        <authorList>
            <person name="Whitman W."/>
        </authorList>
    </citation>
    <scope>NUCLEOTIDE SEQUENCE [LARGE SCALE GENOMIC DNA]</scope>
    <source>
        <strain evidence="8 10">CECT 7022</strain>
    </source>
</reference>
<name>A0A2V4V606_PAEBA</name>
<comment type="subunit">
    <text evidence="6">Homodimer. Part of the 2-oxoglutarate dehydrogenase (OGDH) complex composed of E1 (2-oxoglutarate dehydrogenase), E2 (dihydrolipoamide succinyltransferase) and E3 (dihydrolipoamide dehydrogenase); the complex contains multiple copies of the three enzymatic components (E1, E2 and E3).</text>
</comment>
<dbReference type="CDD" id="cd02016">
    <property type="entry name" value="TPP_E1_OGDC_like"/>
    <property type="match status" value="1"/>
</dbReference>
<dbReference type="InterPro" id="IPR029061">
    <property type="entry name" value="THDP-binding"/>
</dbReference>
<evidence type="ECO:0000313" key="9">
    <source>
        <dbReference type="EMBL" id="QKS59144.1"/>
    </source>
</evidence>
<keyword evidence="3 6" id="KW-0786">Thiamine pyrophosphate</keyword>
<dbReference type="OrthoDB" id="9759785at2"/>
<keyword evidence="11" id="KW-1185">Reference proteome</keyword>
<dbReference type="GO" id="GO:0030976">
    <property type="term" value="F:thiamine pyrophosphate binding"/>
    <property type="evidence" value="ECO:0007669"/>
    <property type="project" value="UniProtKB-UniRule"/>
</dbReference>
<feature type="domain" description="Transketolase-like pyrimidine-binding" evidence="7">
    <location>
        <begin position="600"/>
        <end position="796"/>
    </location>
</feature>
<evidence type="ECO:0000256" key="6">
    <source>
        <dbReference type="HAMAP-Rule" id="MF_01169"/>
    </source>
</evidence>
<dbReference type="InterPro" id="IPR023784">
    <property type="entry name" value="2oxoglutarate_DH_E1_bac"/>
</dbReference>
<dbReference type="NCBIfam" id="TIGR00239">
    <property type="entry name" value="2oxo_dh_E1"/>
    <property type="match status" value="1"/>
</dbReference>
<dbReference type="PIRSF" id="PIRSF000157">
    <property type="entry name" value="Oxoglu_dh_E1"/>
    <property type="match status" value="1"/>
</dbReference>
<dbReference type="FunFam" id="3.40.50.970:FF:000036">
    <property type="entry name" value="2-oxoglutarate dehydrogenase E1 component"/>
    <property type="match status" value="1"/>
</dbReference>
<dbReference type="NCBIfam" id="NF006914">
    <property type="entry name" value="PRK09404.1"/>
    <property type="match status" value="1"/>
</dbReference>
<comment type="cofactor">
    <cofactor evidence="1 6">
        <name>thiamine diphosphate</name>
        <dbReference type="ChEBI" id="CHEBI:58937"/>
    </cofactor>
</comment>
<dbReference type="EMBL" id="QJSW01000011">
    <property type="protein sequence ID" value="PYE47735.1"/>
    <property type="molecule type" value="Genomic_DNA"/>
</dbReference>
<dbReference type="SUPFAM" id="SSF52518">
    <property type="entry name" value="Thiamin diphosphate-binding fold (THDP-binding)"/>
    <property type="match status" value="2"/>
</dbReference>
<dbReference type="GO" id="GO:0004591">
    <property type="term" value="F:oxoglutarate dehydrogenase (succinyl-transferring) activity"/>
    <property type="evidence" value="ECO:0007669"/>
    <property type="project" value="UniProtKB-UniRule"/>
</dbReference>
<dbReference type="GO" id="GO:0045252">
    <property type="term" value="C:oxoglutarate dehydrogenase complex"/>
    <property type="evidence" value="ECO:0007669"/>
    <property type="project" value="TreeGrafter"/>
</dbReference>
<evidence type="ECO:0000259" key="7">
    <source>
        <dbReference type="SMART" id="SM00861"/>
    </source>
</evidence>
<evidence type="ECO:0000313" key="10">
    <source>
        <dbReference type="Proteomes" id="UP000247790"/>
    </source>
</evidence>
<dbReference type="Gene3D" id="3.40.50.970">
    <property type="match status" value="1"/>
</dbReference>
<evidence type="ECO:0000256" key="5">
    <source>
        <dbReference type="ARBA" id="ARBA00051911"/>
    </source>
</evidence>
<dbReference type="InterPro" id="IPR042179">
    <property type="entry name" value="KGD_C_sf"/>
</dbReference>
<dbReference type="InterPro" id="IPR005475">
    <property type="entry name" value="Transketolase-like_Pyr-bd"/>
</dbReference>
<evidence type="ECO:0000313" key="11">
    <source>
        <dbReference type="Proteomes" id="UP000509327"/>
    </source>
</evidence>
<evidence type="ECO:0000256" key="4">
    <source>
        <dbReference type="ARBA" id="ARBA00023152"/>
    </source>
</evidence>
<dbReference type="Gene3D" id="3.40.50.12470">
    <property type="match status" value="1"/>
</dbReference>
<dbReference type="Pfam" id="PF00676">
    <property type="entry name" value="E1_dh"/>
    <property type="match status" value="1"/>
</dbReference>
<organism evidence="8 10">
    <name type="scientific">Paenibacillus barcinonensis</name>
    <dbReference type="NCBI Taxonomy" id="198119"/>
    <lineage>
        <taxon>Bacteria</taxon>
        <taxon>Bacillati</taxon>
        <taxon>Bacillota</taxon>
        <taxon>Bacilli</taxon>
        <taxon>Bacillales</taxon>
        <taxon>Paenibacillaceae</taxon>
        <taxon>Paenibacillus</taxon>
    </lineage>
</organism>
<evidence type="ECO:0000256" key="1">
    <source>
        <dbReference type="ARBA" id="ARBA00001964"/>
    </source>
</evidence>
<dbReference type="InterPro" id="IPR031717">
    <property type="entry name" value="ODO-1/KGD_C"/>
</dbReference>
<dbReference type="EMBL" id="CP054614">
    <property type="protein sequence ID" value="QKS59144.1"/>
    <property type="molecule type" value="Genomic_DNA"/>
</dbReference>
<dbReference type="NCBIfam" id="NF008907">
    <property type="entry name" value="PRK12270.1"/>
    <property type="match status" value="1"/>
</dbReference>
<sequence>MTIEKGNMKPWESYYGPNMGYVQEQYELFTQDPGAVTPAYRELFEQWGAPPMSGKSAESLSNSGNAQTASGSVDIQLLQKAVTAGKLVWNIRTYGHLAADIDPLGISEATDTSLLEPKHFQLNEEDLKALPASLIWEGADGQTTTGWDAIQRLRQIYTGPIAYEFSHVHEVQEREWLNRRAESRTSPAPLTHKERTALLERLVEAEQFEDFLHKTFVGQKRFSIEGNDVLVPMLDEAVRLMTEAGSSHILMGMAHRGRLNVLAHVLGKPYSKIFSEFHHAPNKDLVPSEGSTGINYGWTGDVKYHMGANRFVKDGETVQARLTLANNPSHLEYVNPVVQGFARAAQDDRREPGYPKQDVTKAATILMHGDAAFPGEGIVAETLNFKALPGYQNGGTIHIIVNNRLGFTTDSSDSRSTYYASDLAKGYEIPIVHVNADNPDACIAAIRMAAEYRNRFKKDFLIDLIGYRRYGHNETDDPETTQPLVYDKVKNHPTVSHLYQEVLKQEAVIDDAYITNIRDGVANRLKEAYDQMKKNEVHEYYQRNISESEAVTVMPTAVPLDQLRSINADLLKWPENFNVYPKLQRILQRRGTALNEGEKVDWSLAETLAFATILADGKPIRISGQDAERATFAHRNLVLHDAKNGDKFCPLHHLPQAKASFAIYNSPLSEESVVGFEYGYNVYSPDTLVIWEAQFGDFANCAQVIFDQFVSAGRAKWSQKSSLVMLLPHANEGQGPEHTSARLERFLQLCAEDNMTVVNLSSASQYFHLLRRQASLTETEDARPLVMMSPKSLIRNPRVASPAVEFSEGKFELVLEQPGLGTKPNQVERIILCSGKVAIDLEDAIDKDKEADWSWLHIIRVEQLYPFPAEEIKRVLARFSKLKELVWVQEENKNMGAWTYMEPRLRDIAPEGATVRYEGRPEHASPSSGYQLVHSMEQQLFITAALKQTTKNNIPLGR</sequence>
<dbReference type="RefSeq" id="WP_110897672.1">
    <property type="nucleotide sequence ID" value="NZ_CP054614.1"/>
</dbReference>
<dbReference type="InterPro" id="IPR001017">
    <property type="entry name" value="DH_E1"/>
</dbReference>
<dbReference type="InterPro" id="IPR011603">
    <property type="entry name" value="2oxoglutarate_DH_E1"/>
</dbReference>
<reference evidence="9 11" key="2">
    <citation type="submission" date="2020-06" db="EMBL/GenBank/DDBJ databases">
        <title>Complete genome of Paenibacillus barcinonensis KACC11450.</title>
        <authorList>
            <person name="Kim M."/>
            <person name="Park Y.-J."/>
            <person name="Shin J.-H."/>
        </authorList>
    </citation>
    <scope>NUCLEOTIDE SEQUENCE [LARGE SCALE GENOMIC DNA]</scope>
    <source>
        <strain evidence="9 11">KACC11450</strain>
    </source>
</reference>
<evidence type="ECO:0000256" key="3">
    <source>
        <dbReference type="ARBA" id="ARBA00023052"/>
    </source>
</evidence>
<dbReference type="GO" id="GO:0006096">
    <property type="term" value="P:glycolytic process"/>
    <property type="evidence" value="ECO:0007669"/>
    <property type="project" value="UniProtKB-UniRule"/>
</dbReference>
<dbReference type="Proteomes" id="UP000247790">
    <property type="component" value="Unassembled WGS sequence"/>
</dbReference>
<dbReference type="AlphaFoldDB" id="A0A2V4V606"/>
<dbReference type="HAMAP" id="MF_01169">
    <property type="entry name" value="SucA_OdhA"/>
    <property type="match status" value="1"/>
</dbReference>
<keyword evidence="4 6" id="KW-0324">Glycolysis</keyword>
<dbReference type="SMART" id="SM00861">
    <property type="entry name" value="Transket_pyr"/>
    <property type="match status" value="1"/>
</dbReference>
<proteinExistence type="inferred from homology"/>
<evidence type="ECO:0000256" key="2">
    <source>
        <dbReference type="ARBA" id="ARBA00023002"/>
    </source>
</evidence>
<dbReference type="Pfam" id="PF02779">
    <property type="entry name" value="Transket_pyr"/>
    <property type="match status" value="1"/>
</dbReference>
<dbReference type="EC" id="1.2.4.2" evidence="6"/>
<dbReference type="Proteomes" id="UP000509327">
    <property type="component" value="Chromosome"/>
</dbReference>
<comment type="function">
    <text evidence="6">E1 component of the 2-oxoglutarate dehydrogenase (OGDH) complex which catalyzes the decarboxylation of 2-oxoglutarate, the first step in the conversion of 2-oxoglutarate to succinyl-CoA and CO(2).</text>
</comment>
<protein>
    <recommendedName>
        <fullName evidence="6">2-oxoglutarate dehydrogenase E1 component</fullName>
        <ecNumber evidence="6">1.2.4.2</ecNumber>
    </recommendedName>
    <alternativeName>
        <fullName evidence="6">Alpha-ketoglutarate dehydrogenase</fullName>
    </alternativeName>
</protein>
<keyword evidence="2 6" id="KW-0560">Oxidoreductase</keyword>
<dbReference type="PANTHER" id="PTHR23152">
    <property type="entry name" value="2-OXOGLUTARATE DEHYDROGENASE"/>
    <property type="match status" value="1"/>
</dbReference>